<dbReference type="SUPFAM" id="SSF53448">
    <property type="entry name" value="Nucleotide-diphospho-sugar transferases"/>
    <property type="match status" value="1"/>
</dbReference>
<dbReference type="Gene3D" id="3.90.550.10">
    <property type="entry name" value="Spore Coat Polysaccharide Biosynthesis Protein SpsA, Chain A"/>
    <property type="match status" value="1"/>
</dbReference>
<evidence type="ECO:0000256" key="2">
    <source>
        <dbReference type="ARBA" id="ARBA00022679"/>
    </source>
</evidence>
<dbReference type="Pfam" id="PF00535">
    <property type="entry name" value="Glycos_transf_2"/>
    <property type="match status" value="1"/>
</dbReference>
<feature type="domain" description="Glycosyltransferase 2-like" evidence="3">
    <location>
        <begin position="8"/>
        <end position="167"/>
    </location>
</feature>
<name>A0A926DWJ2_9FIRM</name>
<dbReference type="PANTHER" id="PTHR22916:SF51">
    <property type="entry name" value="GLYCOSYLTRANSFERASE EPSH-RELATED"/>
    <property type="match status" value="1"/>
</dbReference>
<evidence type="ECO:0000313" key="5">
    <source>
        <dbReference type="Proteomes" id="UP000657006"/>
    </source>
</evidence>
<keyword evidence="5" id="KW-1185">Reference proteome</keyword>
<comment type="caution">
    <text evidence="4">The sequence shown here is derived from an EMBL/GenBank/DDBJ whole genome shotgun (WGS) entry which is preliminary data.</text>
</comment>
<proteinExistence type="predicted"/>
<dbReference type="EMBL" id="JACRSQ010000038">
    <property type="protein sequence ID" value="MBC8544959.1"/>
    <property type="molecule type" value="Genomic_DNA"/>
</dbReference>
<evidence type="ECO:0000313" key="4">
    <source>
        <dbReference type="EMBL" id="MBC8544959.1"/>
    </source>
</evidence>
<protein>
    <submittedName>
        <fullName evidence="4">Glycosyltransferase</fullName>
    </submittedName>
</protein>
<dbReference type="CDD" id="cd00761">
    <property type="entry name" value="Glyco_tranf_GTA_type"/>
    <property type="match status" value="1"/>
</dbReference>
<gene>
    <name evidence="4" type="ORF">H8730_15560</name>
</gene>
<accession>A0A926DWJ2</accession>
<dbReference type="Proteomes" id="UP000657006">
    <property type="component" value="Unassembled WGS sequence"/>
</dbReference>
<dbReference type="InterPro" id="IPR029044">
    <property type="entry name" value="Nucleotide-diphossugar_trans"/>
</dbReference>
<dbReference type="PANTHER" id="PTHR22916">
    <property type="entry name" value="GLYCOSYLTRANSFERASE"/>
    <property type="match status" value="1"/>
</dbReference>
<keyword evidence="2" id="KW-0808">Transferase</keyword>
<dbReference type="GO" id="GO:0016757">
    <property type="term" value="F:glycosyltransferase activity"/>
    <property type="evidence" value="ECO:0007669"/>
    <property type="project" value="UniProtKB-KW"/>
</dbReference>
<evidence type="ECO:0000259" key="3">
    <source>
        <dbReference type="Pfam" id="PF00535"/>
    </source>
</evidence>
<dbReference type="AlphaFoldDB" id="A0A926DWJ2"/>
<dbReference type="RefSeq" id="WP_249290130.1">
    <property type="nucleotide sequence ID" value="NZ_JACRSQ010000038.1"/>
</dbReference>
<sequence>MSDHKKVSVIIPVYQVENYLERAVDSVLEQTLSEMEIILVDDGSEDTSPQICDRYAREYPDRIRVIHKENEGLGMARNTGVRAAVGEYIAFLDSDDTVEPEMYEELYERAVEENYDMVMCDVKIIYVEEDRSVVVSTYSSEEIDLSDYIANGNNITYSVNKLYSRRIWEENQYEKMLFEDIALIPSLITKYQHIGYVKKPFYNYYRRANTISTTFVGDMVDIVQAFRYFIDRSNPKYREEVVYNTAKQLYWNLTQSRVLFQADFIELLKEYKKDFLLNPYIQQDKKIQKILDFLDREVIPNTIICVHINRPIPEGYWNEIQEDFPNGKLISADQHYFPVDQLPETIQEALAQGRYAYAEEYYALKILYEEGGIVLCPEMRANLNLKKLRLNRIFFGFEDEEEMTAGCFGALREHYVIRALLDSYEEDHIYNKAFLPLRERIRDFLMIHFRLKVNGRNQLLKNEVQVYLPSVLAYDMKNGENCCKKVFHEIPEGYELVRDTVLKMWSDRLMENWNLYKRELNVKRPSGAKPIHGTHSLRSQQEIQQELEGRIQEVVDLYENSTCWKLTKPIRVLGKLFGK</sequence>
<dbReference type="InterPro" id="IPR001173">
    <property type="entry name" value="Glyco_trans_2-like"/>
</dbReference>
<keyword evidence="1" id="KW-0328">Glycosyltransferase</keyword>
<reference evidence="4" key="1">
    <citation type="submission" date="2020-08" db="EMBL/GenBank/DDBJ databases">
        <title>Genome public.</title>
        <authorList>
            <person name="Liu C."/>
            <person name="Sun Q."/>
        </authorList>
    </citation>
    <scope>NUCLEOTIDE SEQUENCE</scope>
    <source>
        <strain evidence="4">NSJ-32</strain>
    </source>
</reference>
<organism evidence="4 5">
    <name type="scientific">Bianquea renquensis</name>
    <dbReference type="NCBI Taxonomy" id="2763661"/>
    <lineage>
        <taxon>Bacteria</taxon>
        <taxon>Bacillati</taxon>
        <taxon>Bacillota</taxon>
        <taxon>Clostridia</taxon>
        <taxon>Eubacteriales</taxon>
        <taxon>Bianqueaceae</taxon>
        <taxon>Bianquea</taxon>
    </lineage>
</organism>
<evidence type="ECO:0000256" key="1">
    <source>
        <dbReference type="ARBA" id="ARBA00022676"/>
    </source>
</evidence>